<dbReference type="Gene3D" id="3.40.720.10">
    <property type="entry name" value="Alkaline Phosphatase, subunit A"/>
    <property type="match status" value="1"/>
</dbReference>
<dbReference type="SUPFAM" id="SSF53649">
    <property type="entry name" value="Alkaline phosphatase-like"/>
    <property type="match status" value="1"/>
</dbReference>
<dbReference type="PANTHER" id="PTHR47371:SF3">
    <property type="entry name" value="PHOSPHOGLYCEROL TRANSFERASE I"/>
    <property type="match status" value="1"/>
</dbReference>
<dbReference type="Pfam" id="PF00884">
    <property type="entry name" value="Sulfatase"/>
    <property type="match status" value="1"/>
</dbReference>
<name>A0ABR2KS82_9EUKA</name>
<gene>
    <name evidence="8" type="ORF">M9Y10_022429</name>
</gene>
<reference evidence="8 9" key="1">
    <citation type="submission" date="2024-04" db="EMBL/GenBank/DDBJ databases">
        <title>Tritrichomonas musculus Genome.</title>
        <authorList>
            <person name="Alves-Ferreira E."/>
            <person name="Grigg M."/>
            <person name="Lorenzi H."/>
            <person name="Galac M."/>
        </authorList>
    </citation>
    <scope>NUCLEOTIDE SEQUENCE [LARGE SCALE GENOMIC DNA]</scope>
    <source>
        <strain evidence="8 9">EAF2021</strain>
    </source>
</reference>
<dbReference type="InterPro" id="IPR017850">
    <property type="entry name" value="Alkaline_phosphatase_core_sf"/>
</dbReference>
<comment type="subcellular location">
    <subcellularLocation>
        <location evidence="1">Cell membrane</location>
        <topology evidence="1">Multi-pass membrane protein</topology>
    </subcellularLocation>
</comment>
<evidence type="ECO:0000256" key="3">
    <source>
        <dbReference type="ARBA" id="ARBA00022692"/>
    </source>
</evidence>
<keyword evidence="4 6" id="KW-1133">Transmembrane helix</keyword>
<dbReference type="InterPro" id="IPR000917">
    <property type="entry name" value="Sulfatase_N"/>
</dbReference>
<dbReference type="InterPro" id="IPR050448">
    <property type="entry name" value="OpgB/LTA_synthase_biosynth"/>
</dbReference>
<evidence type="ECO:0000313" key="8">
    <source>
        <dbReference type="EMBL" id="KAK8893999.1"/>
    </source>
</evidence>
<feature type="transmembrane region" description="Helical" evidence="6">
    <location>
        <begin position="75"/>
        <end position="93"/>
    </location>
</feature>
<evidence type="ECO:0000256" key="4">
    <source>
        <dbReference type="ARBA" id="ARBA00022989"/>
    </source>
</evidence>
<keyword evidence="9" id="KW-1185">Reference proteome</keyword>
<evidence type="ECO:0000256" key="6">
    <source>
        <dbReference type="SAM" id="Phobius"/>
    </source>
</evidence>
<dbReference type="Proteomes" id="UP001470230">
    <property type="component" value="Unassembled WGS sequence"/>
</dbReference>
<protein>
    <recommendedName>
        <fullName evidence="7">Sulfatase N-terminal domain-containing protein</fullName>
    </recommendedName>
</protein>
<organism evidence="8 9">
    <name type="scientific">Tritrichomonas musculus</name>
    <dbReference type="NCBI Taxonomy" id="1915356"/>
    <lineage>
        <taxon>Eukaryota</taxon>
        <taxon>Metamonada</taxon>
        <taxon>Parabasalia</taxon>
        <taxon>Tritrichomonadida</taxon>
        <taxon>Tritrichomonadidae</taxon>
        <taxon>Tritrichomonas</taxon>
    </lineage>
</organism>
<feature type="transmembrane region" description="Helical" evidence="6">
    <location>
        <begin position="41"/>
        <end position="63"/>
    </location>
</feature>
<keyword evidence="3 6" id="KW-0812">Transmembrane</keyword>
<evidence type="ECO:0000256" key="2">
    <source>
        <dbReference type="ARBA" id="ARBA00022475"/>
    </source>
</evidence>
<keyword evidence="2" id="KW-1003">Cell membrane</keyword>
<proteinExistence type="predicted"/>
<sequence length="466" mass="54932">MALFIFAYEILECASWIFTYSGFNVQVLLAIDLNWCFEHHFSLFFAFSSLVIILVIVTHYPLCDSKFIQINWHRYSIFIIMTLLYLFGFVTTFKNYLYPYEQMETLSPAVQKLFFNNLKHFLFDKIEVKKYQNEERKNLIILEIESLEQQILGSFNNLFPNSMPFLSNLSKYGTFVERVETQPYTTWSVASLFAAQCNMPLLMSGKLMFNAASFHLLKQHRCIGDYLSSQGYKLFSFLCNVFIANFKKHLKMHHWVVEDLKEHKFNLDYDLFQYIGDTIIPNLTKKENQPFVLHIANADTHPFPNYIVDERCVKHVPKKFNKMLKSFNCFDYIIGQFLKKVEASGILNNTEVIIYGDHVLMSKEWKSANIVDPRYIVFMLPYHNEMKRNVITKKSSLYDMAPTIMNLLGISEYSPHFPFGESIFSSKIGIIPDNRHFRFIYDFFSDKMNWEKEVNCKGEKGFCKQT</sequence>
<feature type="domain" description="Sulfatase N-terminal" evidence="7">
    <location>
        <begin position="137"/>
        <end position="410"/>
    </location>
</feature>
<evidence type="ECO:0000256" key="5">
    <source>
        <dbReference type="ARBA" id="ARBA00023136"/>
    </source>
</evidence>
<keyword evidence="5 6" id="KW-0472">Membrane</keyword>
<accession>A0ABR2KS82</accession>
<dbReference type="EMBL" id="JAPFFF010000003">
    <property type="protein sequence ID" value="KAK8893999.1"/>
    <property type="molecule type" value="Genomic_DNA"/>
</dbReference>
<comment type="caution">
    <text evidence="8">The sequence shown here is derived from an EMBL/GenBank/DDBJ whole genome shotgun (WGS) entry which is preliminary data.</text>
</comment>
<dbReference type="PANTHER" id="PTHR47371">
    <property type="entry name" value="LIPOTEICHOIC ACID SYNTHASE"/>
    <property type="match status" value="1"/>
</dbReference>
<evidence type="ECO:0000313" key="9">
    <source>
        <dbReference type="Proteomes" id="UP001470230"/>
    </source>
</evidence>
<evidence type="ECO:0000256" key="1">
    <source>
        <dbReference type="ARBA" id="ARBA00004651"/>
    </source>
</evidence>
<evidence type="ECO:0000259" key="7">
    <source>
        <dbReference type="Pfam" id="PF00884"/>
    </source>
</evidence>